<comment type="similarity">
    <text evidence="2">Belongs to the protein kinase superfamily. Ser/Thr protein kinase family.</text>
</comment>
<dbReference type="Gene3D" id="1.10.510.10">
    <property type="entry name" value="Transferase(Phosphotransferase) domain 1"/>
    <property type="match status" value="1"/>
</dbReference>
<evidence type="ECO:0000256" key="10">
    <source>
        <dbReference type="ARBA" id="ARBA00022840"/>
    </source>
</evidence>
<evidence type="ECO:0000313" key="17">
    <source>
        <dbReference type="EMBL" id="RCV07318.1"/>
    </source>
</evidence>
<dbReference type="GO" id="GO:0005886">
    <property type="term" value="C:plasma membrane"/>
    <property type="evidence" value="ECO:0007669"/>
    <property type="project" value="UniProtKB-SubCell"/>
</dbReference>
<evidence type="ECO:0000256" key="14">
    <source>
        <dbReference type="SAM" id="Phobius"/>
    </source>
</evidence>
<evidence type="ECO:0000256" key="6">
    <source>
        <dbReference type="ARBA" id="ARBA00022692"/>
    </source>
</evidence>
<feature type="binding site" evidence="13">
    <location>
        <position position="735"/>
    </location>
    <ligand>
        <name>ATP</name>
        <dbReference type="ChEBI" id="CHEBI:30616"/>
    </ligand>
</feature>
<name>A0A368PPF3_SETIT</name>
<dbReference type="FunFam" id="3.80.10.10:FF:000383">
    <property type="entry name" value="Leucine-rich repeat receptor protein kinase EMS1"/>
    <property type="match status" value="2"/>
</dbReference>
<evidence type="ECO:0000256" key="12">
    <source>
        <dbReference type="ARBA" id="ARBA00023136"/>
    </source>
</evidence>
<evidence type="ECO:0000256" key="11">
    <source>
        <dbReference type="ARBA" id="ARBA00022989"/>
    </source>
</evidence>
<gene>
    <name evidence="17" type="ORF">SETIT_1G234400v2</name>
</gene>
<keyword evidence="4" id="KW-0433">Leucine-rich repeat</keyword>
<evidence type="ECO:0000256" key="13">
    <source>
        <dbReference type="PROSITE-ProRule" id="PRU10141"/>
    </source>
</evidence>
<dbReference type="InterPro" id="IPR011009">
    <property type="entry name" value="Kinase-like_dom_sf"/>
</dbReference>
<keyword evidence="5" id="KW-0808">Transferase</keyword>
<dbReference type="PROSITE" id="PS00108">
    <property type="entry name" value="PROTEIN_KINASE_ST"/>
    <property type="match status" value="1"/>
</dbReference>
<dbReference type="InterPro" id="IPR017441">
    <property type="entry name" value="Protein_kinase_ATP_BS"/>
</dbReference>
<dbReference type="GO" id="GO:0005524">
    <property type="term" value="F:ATP binding"/>
    <property type="evidence" value="ECO:0007669"/>
    <property type="project" value="UniProtKB-UniRule"/>
</dbReference>
<dbReference type="PRINTS" id="PR00019">
    <property type="entry name" value="LEURICHRPT"/>
</dbReference>
<sequence length="899" mass="97683">MCCAKQPVKSSMLLLLVWLLLSYFFGNIHCSTVPKNSTDMLSLLDFKQAITNDPGKVLSNWTASTPYCQWTGVKCSRTHTDRVVVLDLAGHSLTGTLTASLGNLTFLRILNLSVNHFSGHLPHLNHLHQLEVLNLSSNSLQGVIPDTLTNCSNLRKLFLAYNFLEGEIPLNVGLLSKLSTLQLTNNSLTGAIPPSLNNTLLEKIGLANNRLTGSIPSELGYLSNLSVLLLGGNMLSGVFPAFLLNMSTLIGLHLGRNLLHGELPSNIGSVFPSLRNLVLSINKFEGQIPASIGNVPNLEVIDLSSNNFTGQVPSSFGNLLQLNKLILEDNMLEAPDTKSWEFLYALRNCNHLNVLSLAGNRLTGAIPDYIGKLPTGLAKLYLDDNHLSGLVPSSIGNLTGLIWLDLDNNKLTGTIGEWIGMLKKLQYLDLSENSLNGPIPSSIGNLTRLGVLDLGQNEFTGTIPTSLAYLQQLIDLDFSYNKLEGNLPSVVFSIPTLTTFVLSYNKLEGPMPSEVGHLTQLTLLLLSSNKIFGEIPDTLSQCQELNILELDKNCLTGSIPVSLGNLKSLSVLNLSHNNFSGLIPSAIGDIKTLTCLDLSYNRLQGEIPFGGIFANATAVSLNGNSGLCGGSLDLRMAPCASVSSQRFERQYFLIKILIPIFGFMSLILLIYFVLVEKKMSRPYSLLPYFGDKFPKFSYMDLAEATGNFSNLVGRGSYGSVYRGKLIPSKLEVAVKVLDLDIHGAEKSFISECEALRGIKHRNLLPIITACSTVDITGSSFKALVYPFMPNGNLDTWLHHKEGNASKYLSLNQRLSIAVNIADALEYLHNDNGRTIIHCDLKPSNILLDDDMTAHLGDFGISSFHIDSVSTSVEDLNMASSKCIASIGVKGTIGYIAPGI</sequence>
<evidence type="ECO:0000256" key="2">
    <source>
        <dbReference type="ARBA" id="ARBA00008684"/>
    </source>
</evidence>
<dbReference type="GO" id="GO:0004672">
    <property type="term" value="F:protein kinase activity"/>
    <property type="evidence" value="ECO:0007669"/>
    <property type="project" value="InterPro"/>
</dbReference>
<evidence type="ECO:0000259" key="16">
    <source>
        <dbReference type="PROSITE" id="PS50011"/>
    </source>
</evidence>
<dbReference type="OrthoDB" id="676979at2759"/>
<feature type="signal peptide" evidence="15">
    <location>
        <begin position="1"/>
        <end position="30"/>
    </location>
</feature>
<dbReference type="InterPro" id="IPR000719">
    <property type="entry name" value="Prot_kinase_dom"/>
</dbReference>
<evidence type="ECO:0000256" key="7">
    <source>
        <dbReference type="ARBA" id="ARBA00022737"/>
    </source>
</evidence>
<proteinExistence type="inferred from homology"/>
<feature type="domain" description="Protein kinase" evidence="16">
    <location>
        <begin position="706"/>
        <end position="899"/>
    </location>
</feature>
<dbReference type="InterPro" id="IPR051809">
    <property type="entry name" value="Plant_receptor-like_S/T_kinase"/>
</dbReference>
<dbReference type="SMART" id="SM00369">
    <property type="entry name" value="LRR_TYP"/>
    <property type="match status" value="9"/>
</dbReference>
<organism evidence="17">
    <name type="scientific">Setaria italica</name>
    <name type="common">Foxtail millet</name>
    <name type="synonym">Panicum italicum</name>
    <dbReference type="NCBI Taxonomy" id="4555"/>
    <lineage>
        <taxon>Eukaryota</taxon>
        <taxon>Viridiplantae</taxon>
        <taxon>Streptophyta</taxon>
        <taxon>Embryophyta</taxon>
        <taxon>Tracheophyta</taxon>
        <taxon>Spermatophyta</taxon>
        <taxon>Magnoliopsida</taxon>
        <taxon>Liliopsida</taxon>
        <taxon>Poales</taxon>
        <taxon>Poaceae</taxon>
        <taxon>PACMAD clade</taxon>
        <taxon>Panicoideae</taxon>
        <taxon>Panicodae</taxon>
        <taxon>Paniceae</taxon>
        <taxon>Cenchrinae</taxon>
        <taxon>Setaria</taxon>
    </lineage>
</organism>
<dbReference type="InterPro" id="IPR032675">
    <property type="entry name" value="LRR_dom_sf"/>
</dbReference>
<accession>A0A368PPF3</accession>
<evidence type="ECO:0000256" key="9">
    <source>
        <dbReference type="ARBA" id="ARBA00022777"/>
    </source>
</evidence>
<evidence type="ECO:0000256" key="15">
    <source>
        <dbReference type="SAM" id="SignalP"/>
    </source>
</evidence>
<dbReference type="PANTHER" id="PTHR27008">
    <property type="entry name" value="OS04G0122200 PROTEIN"/>
    <property type="match status" value="1"/>
</dbReference>
<evidence type="ECO:0000256" key="5">
    <source>
        <dbReference type="ARBA" id="ARBA00022679"/>
    </source>
</evidence>
<dbReference type="FunFam" id="3.80.10.10:FF:000565">
    <property type="entry name" value="Leucine-rich repeat receptor-like kinase protein FLORAL ORGAN NUMBER1"/>
    <property type="match status" value="1"/>
</dbReference>
<dbReference type="InterPro" id="IPR001611">
    <property type="entry name" value="Leu-rich_rpt"/>
</dbReference>
<keyword evidence="15" id="KW-0732">Signal</keyword>
<keyword evidence="10 13" id="KW-0067">ATP-binding</keyword>
<dbReference type="PANTHER" id="PTHR27008:SF593">
    <property type="entry name" value="OS02G0615800 PROTEIN"/>
    <property type="match status" value="1"/>
</dbReference>
<reference evidence="17" key="2">
    <citation type="submission" date="2015-07" db="EMBL/GenBank/DDBJ databases">
        <authorList>
            <person name="Noorani M."/>
        </authorList>
    </citation>
    <scope>NUCLEOTIDE SEQUENCE</scope>
    <source>
        <strain evidence="17">Yugu1</strain>
    </source>
</reference>
<keyword evidence="9" id="KW-0418">Kinase</keyword>
<keyword evidence="3" id="KW-1003">Cell membrane</keyword>
<dbReference type="Pfam" id="PF13855">
    <property type="entry name" value="LRR_8"/>
    <property type="match status" value="3"/>
</dbReference>
<dbReference type="EMBL" id="CM003528">
    <property type="protein sequence ID" value="RCV07318.1"/>
    <property type="molecule type" value="Genomic_DNA"/>
</dbReference>
<dbReference type="SUPFAM" id="SSF52058">
    <property type="entry name" value="L domain-like"/>
    <property type="match status" value="2"/>
</dbReference>
<dbReference type="Gene3D" id="3.80.10.10">
    <property type="entry name" value="Ribonuclease Inhibitor"/>
    <property type="match status" value="4"/>
</dbReference>
<dbReference type="InterPro" id="IPR008271">
    <property type="entry name" value="Ser/Thr_kinase_AS"/>
</dbReference>
<keyword evidence="12 14" id="KW-0472">Membrane</keyword>
<dbReference type="Pfam" id="PF00069">
    <property type="entry name" value="Pkinase"/>
    <property type="match status" value="1"/>
</dbReference>
<evidence type="ECO:0000256" key="3">
    <source>
        <dbReference type="ARBA" id="ARBA00022475"/>
    </source>
</evidence>
<dbReference type="SMART" id="SM00220">
    <property type="entry name" value="S_TKc"/>
    <property type="match status" value="1"/>
</dbReference>
<evidence type="ECO:0000256" key="1">
    <source>
        <dbReference type="ARBA" id="ARBA00004162"/>
    </source>
</evidence>
<dbReference type="PROSITE" id="PS50011">
    <property type="entry name" value="PROTEIN_KINASE_DOM"/>
    <property type="match status" value="1"/>
</dbReference>
<comment type="subcellular location">
    <subcellularLocation>
        <location evidence="1">Cell membrane</location>
        <topology evidence="1">Single-pass membrane protein</topology>
    </subcellularLocation>
</comment>
<keyword evidence="11 14" id="KW-1133">Transmembrane helix</keyword>
<dbReference type="PROSITE" id="PS00107">
    <property type="entry name" value="PROTEIN_KINASE_ATP"/>
    <property type="match status" value="1"/>
</dbReference>
<dbReference type="SUPFAM" id="SSF56112">
    <property type="entry name" value="Protein kinase-like (PK-like)"/>
    <property type="match status" value="1"/>
</dbReference>
<evidence type="ECO:0000256" key="8">
    <source>
        <dbReference type="ARBA" id="ARBA00022741"/>
    </source>
</evidence>
<dbReference type="FunFam" id="3.80.10.10:FF:000317">
    <property type="entry name" value="Inactive leucine-rich repeat receptor-like protein kinase"/>
    <property type="match status" value="1"/>
</dbReference>
<dbReference type="InterPro" id="IPR013210">
    <property type="entry name" value="LRR_N_plant-typ"/>
</dbReference>
<evidence type="ECO:0000256" key="4">
    <source>
        <dbReference type="ARBA" id="ARBA00022614"/>
    </source>
</evidence>
<feature type="chain" id="PRO_5016952758" description="Protein kinase domain-containing protein" evidence="15">
    <location>
        <begin position="31"/>
        <end position="899"/>
    </location>
</feature>
<dbReference type="InterPro" id="IPR003591">
    <property type="entry name" value="Leu-rich_rpt_typical-subtyp"/>
</dbReference>
<keyword evidence="7" id="KW-0677">Repeat</keyword>
<feature type="transmembrane region" description="Helical" evidence="14">
    <location>
        <begin position="651"/>
        <end position="674"/>
    </location>
</feature>
<dbReference type="Pfam" id="PF00560">
    <property type="entry name" value="LRR_1"/>
    <property type="match status" value="5"/>
</dbReference>
<dbReference type="AlphaFoldDB" id="A0A368PPF3"/>
<dbReference type="Pfam" id="PF08263">
    <property type="entry name" value="LRRNT_2"/>
    <property type="match status" value="1"/>
</dbReference>
<keyword evidence="8 13" id="KW-0547">Nucleotide-binding</keyword>
<keyword evidence="6 14" id="KW-0812">Transmembrane</keyword>
<reference evidence="17" key="1">
    <citation type="journal article" date="2012" name="Nat. Biotechnol.">
        <title>Reference genome sequence of the model plant Setaria.</title>
        <authorList>
            <person name="Bennetzen J.L."/>
            <person name="Schmutz J."/>
            <person name="Wang H."/>
            <person name="Percifield R."/>
            <person name="Hawkins J."/>
            <person name="Pontaroli A.C."/>
            <person name="Estep M."/>
            <person name="Feng L."/>
            <person name="Vaughn J.N."/>
            <person name="Grimwood J."/>
            <person name="Jenkins J."/>
            <person name="Barry K."/>
            <person name="Lindquist E."/>
            <person name="Hellsten U."/>
            <person name="Deshpande S."/>
            <person name="Wang X."/>
            <person name="Wu X."/>
            <person name="Mitros T."/>
            <person name="Triplett J."/>
            <person name="Yang X."/>
            <person name="Ye C.Y."/>
            <person name="Mauro-Herrera M."/>
            <person name="Wang L."/>
            <person name="Li P."/>
            <person name="Sharma M."/>
            <person name="Sharma R."/>
            <person name="Ronald P.C."/>
            <person name="Panaud O."/>
            <person name="Kellogg E.A."/>
            <person name="Brutnell T.P."/>
            <person name="Doust A.N."/>
            <person name="Tuskan G.A."/>
            <person name="Rokhsar D."/>
            <person name="Devos K.M."/>
        </authorList>
    </citation>
    <scope>NUCLEOTIDE SEQUENCE [LARGE SCALE GENOMIC DNA]</scope>
    <source>
        <strain evidence="17">Yugu1</strain>
    </source>
</reference>
<protein>
    <recommendedName>
        <fullName evidence="16">Protein kinase domain-containing protein</fullName>
    </recommendedName>
</protein>